<dbReference type="AlphaFoldDB" id="A0A1X7GS67"/>
<dbReference type="GO" id="GO:0047429">
    <property type="term" value="F:nucleoside triphosphate diphosphatase activity"/>
    <property type="evidence" value="ECO:0007669"/>
    <property type="project" value="InterPro"/>
</dbReference>
<dbReference type="OrthoDB" id="9808939at2"/>
<dbReference type="InterPro" id="IPR035996">
    <property type="entry name" value="4pyrrol_Methylase_sf"/>
</dbReference>
<dbReference type="Gene3D" id="3.40.1010.10">
    <property type="entry name" value="Cobalt-precorrin-4 Transmethylase, Domain 1"/>
    <property type="match status" value="1"/>
</dbReference>
<dbReference type="GeneID" id="93704305"/>
<dbReference type="Pfam" id="PF00590">
    <property type="entry name" value="TP_methylase"/>
    <property type="match status" value="1"/>
</dbReference>
<dbReference type="CDD" id="cd11528">
    <property type="entry name" value="NTP-PPase_MazG_Nterm"/>
    <property type="match status" value="1"/>
</dbReference>
<dbReference type="FunFam" id="3.40.1010.10:FF:000008">
    <property type="entry name" value="Similar to nucleoside triphosphate pyrophosphohydrolase, MazG"/>
    <property type="match status" value="1"/>
</dbReference>
<keyword evidence="2" id="KW-1185">Reference proteome</keyword>
<dbReference type="InterPro" id="IPR014777">
    <property type="entry name" value="4pyrrole_Mease_sub1"/>
</dbReference>
<dbReference type="SUPFAM" id="SSF101386">
    <property type="entry name" value="all-alpha NTP pyrophosphatases"/>
    <property type="match status" value="2"/>
</dbReference>
<dbReference type="CDD" id="cd11529">
    <property type="entry name" value="NTP-PPase_MazG_Cterm"/>
    <property type="match status" value="1"/>
</dbReference>
<reference evidence="1 2" key="1">
    <citation type="journal article" date="2015" name="PLoS ONE">
        <title>Genome Sequence of Bacillus endophyticus and Analysis of Its Companion Mechanism in the Ketogulonigenium vulgare-Bacillus Strain Consortium.</title>
        <authorList>
            <person name="Jia N."/>
            <person name="Du J."/>
            <person name="Ding M.Z."/>
            <person name="Gao F."/>
            <person name="Yuan Y.J."/>
        </authorList>
    </citation>
    <scope>NUCLEOTIDE SEQUENCE [LARGE SCALE GENOMIC DNA]</scope>
    <source>
        <strain evidence="1 2">Hbe603</strain>
    </source>
</reference>
<dbReference type="InterPro" id="IPR048011">
    <property type="entry name" value="NTP-PPase_MazG-like_C"/>
</dbReference>
<dbReference type="InterPro" id="IPR035013">
    <property type="entry name" value="YabN_N"/>
</dbReference>
<name>A0A1X7GS67_9BACI</name>
<accession>A0A0H4KES1</accession>
<keyword evidence="1" id="KW-0378">Hydrolase</keyword>
<dbReference type="FunFam" id="1.10.287.1080:FF:000001">
    <property type="entry name" value="Nucleoside triphosphate pyrophosphohydrolase"/>
    <property type="match status" value="1"/>
</dbReference>
<dbReference type="FunFam" id="1.10.287.1080:FF:000003">
    <property type="entry name" value="Nucleoside triphosphate pyrophosphohydrolase"/>
    <property type="match status" value="1"/>
</dbReference>
<dbReference type="InterPro" id="IPR048015">
    <property type="entry name" value="NTP-PPase_MazG-like_N"/>
</dbReference>
<dbReference type="NCBIfam" id="TIGR00444">
    <property type="entry name" value="mazG"/>
    <property type="match status" value="1"/>
</dbReference>
<organism evidence="1 2">
    <name type="scientific">Priestia filamentosa</name>
    <dbReference type="NCBI Taxonomy" id="1402861"/>
    <lineage>
        <taxon>Bacteria</taxon>
        <taxon>Bacillati</taxon>
        <taxon>Bacillota</taxon>
        <taxon>Bacilli</taxon>
        <taxon>Bacillales</taxon>
        <taxon>Bacillaceae</taxon>
        <taxon>Priestia</taxon>
    </lineage>
</organism>
<dbReference type="GO" id="GO:0046061">
    <property type="term" value="P:dATP catabolic process"/>
    <property type="evidence" value="ECO:0007669"/>
    <property type="project" value="TreeGrafter"/>
</dbReference>
<gene>
    <name evidence="1" type="ORF">BEH_00400</name>
</gene>
<dbReference type="KEGG" id="beo:BEH_00400"/>
<dbReference type="PIRSF" id="PIRSF002845">
    <property type="entry name" value="Ttrprl_mtas_MazG"/>
    <property type="match status" value="1"/>
</dbReference>
<dbReference type="GO" id="GO:0046076">
    <property type="term" value="P:dTTP catabolic process"/>
    <property type="evidence" value="ECO:0007669"/>
    <property type="project" value="TreeGrafter"/>
</dbReference>
<dbReference type="InterPro" id="IPR000878">
    <property type="entry name" value="4pyrrol_Mease"/>
</dbReference>
<sequence length="488" mass="55969">MAKKIKVLGLGAGDYDQLTIGTLKILQGTKEGYIRTKHHPLVPQLEAEGITFQSFDDSYEAFKTFEEVYEHISNVLIEKAEKEDVLYVVPGHPMVAEQTVQLLLQKGKEKEVEIEISGGQSFLDPLFTAVKIDPIEGFQLLDGTSLKKEEIQVTQHVIIAQVYDGFVASDVKLVLMEKLPDEYPVYIVRSAGSQNENVQKVQLYELDHHIREVDNLLTLYIPPVTDEEVLYKQFPTLRSIIATLRGPDGCPWDQKQTHESLRSYVLEEAYELIEAIDNGDDDHIIEELGDILLQVMLHAQIGEDEGMFTVDDVIEGISAKMVRRHPHVFGKKEANNVEDVLTNWEEIKKQEKQERESILDGIPRSMPSLLKAYHIQKKVSKVGFDWDDVAPMYDKVQEELEEFKQEVKESTEVTEEMMEEFGDILTAIVNVARYYKIDPEVALAKSNAKFINRFNYIEERVKERGANFRDFSLEQLDEFWNEAKKKGL</sequence>
<dbReference type="EMBL" id="CP011974">
    <property type="protein sequence ID" value="AKO90739.1"/>
    <property type="molecule type" value="Genomic_DNA"/>
</dbReference>
<dbReference type="Pfam" id="PF03819">
    <property type="entry name" value="MazG"/>
    <property type="match status" value="2"/>
</dbReference>
<dbReference type="RefSeq" id="WP_040059955.1">
    <property type="nucleotide sequence ID" value="NZ_CP011974.1"/>
</dbReference>
<dbReference type="CDD" id="cd11723">
    <property type="entry name" value="YabN_N_like"/>
    <property type="match status" value="1"/>
</dbReference>
<dbReference type="PANTHER" id="PTHR30522">
    <property type="entry name" value="NUCLEOSIDE TRIPHOSPHATE PYROPHOSPHOHYDROLASE"/>
    <property type="match status" value="1"/>
</dbReference>
<dbReference type="GO" id="GO:0006950">
    <property type="term" value="P:response to stress"/>
    <property type="evidence" value="ECO:0007669"/>
    <property type="project" value="UniProtKB-ARBA"/>
</dbReference>
<dbReference type="GO" id="GO:0008168">
    <property type="term" value="F:methyltransferase activity"/>
    <property type="evidence" value="ECO:0007669"/>
    <property type="project" value="InterPro"/>
</dbReference>
<protein>
    <submittedName>
        <fullName evidence="1">Nucleoside triphosphate pyrophosphohydrolase</fullName>
    </submittedName>
</protein>
<dbReference type="GO" id="GO:0006203">
    <property type="term" value="P:dGTP catabolic process"/>
    <property type="evidence" value="ECO:0007669"/>
    <property type="project" value="TreeGrafter"/>
</dbReference>
<dbReference type="InterPro" id="IPR011551">
    <property type="entry name" value="NTP_PyrPHydrolase_MazG"/>
</dbReference>
<dbReference type="NCBIfam" id="NF007113">
    <property type="entry name" value="PRK09562.1"/>
    <property type="match status" value="1"/>
</dbReference>
<evidence type="ECO:0000313" key="2">
    <source>
        <dbReference type="Proteomes" id="UP000036202"/>
    </source>
</evidence>
<dbReference type="Proteomes" id="UP000036202">
    <property type="component" value="Chromosome"/>
</dbReference>
<evidence type="ECO:0000313" key="1">
    <source>
        <dbReference type="EMBL" id="AKO90739.1"/>
    </source>
</evidence>
<dbReference type="PATRIC" id="fig|135735.6.peg.59"/>
<dbReference type="InterPro" id="IPR004518">
    <property type="entry name" value="MazG-like_dom"/>
</dbReference>
<dbReference type="InterPro" id="IPR024180">
    <property type="entry name" value="Tetrapyrrole_Mease/MazG_pred"/>
</dbReference>
<dbReference type="SUPFAM" id="SSF53790">
    <property type="entry name" value="Tetrapyrrole methylase"/>
    <property type="match status" value="1"/>
</dbReference>
<accession>A0A1X7GS67</accession>
<dbReference type="GO" id="GO:0046047">
    <property type="term" value="P:TTP catabolic process"/>
    <property type="evidence" value="ECO:0007669"/>
    <property type="project" value="TreeGrafter"/>
</dbReference>
<dbReference type="Gene3D" id="1.10.287.1080">
    <property type="entry name" value="MazG-like"/>
    <property type="match status" value="2"/>
</dbReference>
<dbReference type="GO" id="GO:0046052">
    <property type="term" value="P:UTP catabolic process"/>
    <property type="evidence" value="ECO:0007669"/>
    <property type="project" value="TreeGrafter"/>
</dbReference>
<dbReference type="GO" id="GO:0046081">
    <property type="term" value="P:dUTP catabolic process"/>
    <property type="evidence" value="ECO:0007669"/>
    <property type="project" value="TreeGrafter"/>
</dbReference>
<proteinExistence type="predicted"/>
<reference evidence="2" key="2">
    <citation type="submission" date="2015-06" db="EMBL/GenBank/DDBJ databases">
        <title>Genome Sequence of Bacillus endophyticus and Analysis of its Companion Mechanism in the Ketogulonigenium vulgare-Bacillus strain Consortium.</title>
        <authorList>
            <person name="Jia N."/>
            <person name="Du J."/>
            <person name="Ding M.-Z."/>
            <person name="Gao F."/>
            <person name="Yuan Y.-J."/>
        </authorList>
    </citation>
    <scope>NUCLEOTIDE SEQUENCE [LARGE SCALE GENOMIC DNA]</scope>
    <source>
        <strain evidence="2">Hbe603</strain>
    </source>
</reference>
<dbReference type="PANTHER" id="PTHR30522:SF0">
    <property type="entry name" value="NUCLEOSIDE TRIPHOSPHATE PYROPHOSPHOHYDROLASE"/>
    <property type="match status" value="1"/>
</dbReference>